<dbReference type="GO" id="GO:0006281">
    <property type="term" value="P:DNA repair"/>
    <property type="evidence" value="ECO:0007669"/>
    <property type="project" value="UniProtKB-KW"/>
</dbReference>
<dbReference type="Pfam" id="PF00817">
    <property type="entry name" value="IMS"/>
    <property type="match status" value="1"/>
</dbReference>
<dbReference type="GO" id="GO:0017125">
    <property type="term" value="F:deoxycytidyl transferase activity"/>
    <property type="evidence" value="ECO:0007669"/>
    <property type="project" value="TreeGrafter"/>
</dbReference>
<dbReference type="InterPro" id="IPR043128">
    <property type="entry name" value="Rev_trsase/Diguanyl_cyclase"/>
</dbReference>
<dbReference type="Gene3D" id="3.30.1490.100">
    <property type="entry name" value="DNA polymerase, Y-family, little finger domain"/>
    <property type="match status" value="1"/>
</dbReference>
<dbReference type="InterPro" id="IPR036775">
    <property type="entry name" value="DNA_pol_Y-fam_lit_finger_sf"/>
</dbReference>
<dbReference type="InterPro" id="IPR001357">
    <property type="entry name" value="BRCT_dom"/>
</dbReference>
<feature type="domain" description="BRCT" evidence="17">
    <location>
        <begin position="131"/>
        <end position="219"/>
    </location>
</feature>
<evidence type="ECO:0000256" key="4">
    <source>
        <dbReference type="ARBA" id="ARBA00020399"/>
    </source>
</evidence>
<dbReference type="Gene3D" id="3.30.70.270">
    <property type="match status" value="1"/>
</dbReference>
<dbReference type="InParanoid" id="A0A316WBV5"/>
<reference evidence="19 20" key="1">
    <citation type="journal article" date="2018" name="Mol. Biol. Evol.">
        <title>Broad Genomic Sampling Reveals a Smut Pathogenic Ancestry of the Fungal Clade Ustilaginomycotina.</title>
        <authorList>
            <person name="Kijpornyongpan T."/>
            <person name="Mondo S.J."/>
            <person name="Barry K."/>
            <person name="Sandor L."/>
            <person name="Lee J."/>
            <person name="Lipzen A."/>
            <person name="Pangilinan J."/>
            <person name="LaButti K."/>
            <person name="Hainaut M."/>
            <person name="Henrissat B."/>
            <person name="Grigoriev I.V."/>
            <person name="Spatafora J.W."/>
            <person name="Aime M.C."/>
        </authorList>
    </citation>
    <scope>NUCLEOTIDE SEQUENCE [LARGE SCALE GENOMIC DNA]</scope>
    <source>
        <strain evidence="19 20">MCA 4658</strain>
    </source>
</reference>
<dbReference type="Pfam" id="PF16727">
    <property type="entry name" value="REV1_C"/>
    <property type="match status" value="1"/>
</dbReference>
<dbReference type="InterPro" id="IPR038401">
    <property type="entry name" value="Rev1_C_sf"/>
</dbReference>
<feature type="compositionally biased region" description="Acidic residues" evidence="16">
    <location>
        <begin position="942"/>
        <end position="954"/>
    </location>
</feature>
<evidence type="ECO:0000256" key="5">
    <source>
        <dbReference type="ARBA" id="ARBA00022634"/>
    </source>
</evidence>
<sequence length="1470" mass="160713">MTPSQRNVDDGIVVQIDERDARSRGLASRKRARFEFSPEIDQNARSGRRRDGPAQPHEGESHSRGATVTSQDADKRAYLDAETYAPTKFGDFATFMRNKRAKVHLINILAASVAQLKVQESDEAANGNDEAGSRIFEKTNIYINGHTTPPYTELRRLLLLHGGSHMAYLDTKTPCTHIIASSLTPKKRVEFKDYRVVLPAWVTDSIKAGRLLDWRKYRCGADASGAMHPGSISAGRANAPGRPPATGDLAGRKDWRSFGTSQAASQSVDGAGSVDVQPSGSLHDSSQAGDVITPSTTPWGRESAQRRLTSWHAGARHEDESSQGRAAQPEKTGQTEIAAAVSQSYLTESSGSLTGADRQDSPPATPTKTRVESSDDQVSPRTWLANVETPEKPKAPGDSVQLDYEAPTHSIRPSTPPPFHGYSSRPSHLSAARLLASPSWREKHTATSDSFLAGYFDKSRLHHLSTWKAELQDMVAQAMKESGRGVEGSKDLPSGVKRVIMHVDFDSFFVSVGLRNRPELRDKPIAVCHGAGEGGDIASSTSEIASCNYIARKYGVRNGMSLGQARKRCAEIATIPYDFEAYMEISIHLYSILLAHADVVESVSIDEALLDVSLLLDSMRKEHAKDAPDCDAGDWRALLAAYKGHTSTQGEAWSEEKQLAEAFRDEVRRRTACEVSIGIGANVLQARLATRKAKPGGSYHLQASGVLQFTAELDVDDLHGVGWSLRARLKDLFGTAKVGELRSLVKQNRLMAELGPKMGRVVWDKMHGRDRDRLEGYRQRQSLGATVNYAIRFKSMQESEDFIRRLSEEVSQRLRKAKLRGRQLSVTVMVRAPTAPVEAPKFMGHGICDTFNKSTPVSGSAAIADADSIFKLAWPMISKVAPDATQQRGLGISLHKLEPSDGSVLPLPRSAPGQQLLSFGKRAQQPSAQVASRSPQRRDLPEEPFEDSEDDEDAEQHATMLHAGPVGRAARSPSPRARRTKPSGQIRDSRDSGLVVSDDDAAHEDGRQVPDQADVRMPVGTQFAVPPLSQIDQEVVAALPTQIRSQVMDRLAQSSEGHTSTSRELQRRPAEPIAAPRANSAEPSPSSERIAEAIEPFESPRRGLLPLGSPARASSTTPSKRHKQRGIQSAFKIAHAMSMPSFSQLDPSVLEALPEELRTEVLREAGIRSRSAAGSSLMGARRAASISPVKRAGLLSAAAKSHNLMSTSRGSSKMSKSVETVPIPLDQPLADVAIQMADPTRLSSKELEALEIDPDFFRALPVNIQRDIIMEQNRIMESRRTRFKGGRHAEERTRAQQRREAALKAAGVGSAQLDSVVRRGMLDLSSLDSLPSLIRAKHNYEAMPSVKGCSTIEDVTWLLGEWFNRQKESGPREGDVARFRAFLKSCVEEDSSIAHQHLDLEKAAAVLKAWRKLLLQANMLPLTAQQQQSNGVDGPDLGSAAALWRAAFDAARKDVDERVRKRFGFALSLQ</sequence>
<dbReference type="SMART" id="SM00292">
    <property type="entry name" value="BRCT"/>
    <property type="match status" value="1"/>
</dbReference>
<comment type="subcellular location">
    <subcellularLocation>
        <location evidence="2">Nucleus</location>
    </subcellularLocation>
</comment>
<keyword evidence="8" id="KW-0479">Metal-binding</keyword>
<dbReference type="InterPro" id="IPR001126">
    <property type="entry name" value="UmuC"/>
</dbReference>
<feature type="compositionally biased region" description="Polar residues" evidence="16">
    <location>
        <begin position="276"/>
        <end position="298"/>
    </location>
</feature>
<evidence type="ECO:0000259" key="17">
    <source>
        <dbReference type="PROSITE" id="PS50172"/>
    </source>
</evidence>
<organism evidence="19 20">
    <name type="scientific">Ceraceosorus guamensis</name>
    <dbReference type="NCBI Taxonomy" id="1522189"/>
    <lineage>
        <taxon>Eukaryota</taxon>
        <taxon>Fungi</taxon>
        <taxon>Dikarya</taxon>
        <taxon>Basidiomycota</taxon>
        <taxon>Ustilaginomycotina</taxon>
        <taxon>Exobasidiomycetes</taxon>
        <taxon>Ceraceosorales</taxon>
        <taxon>Ceraceosoraceae</taxon>
        <taxon>Ceraceosorus</taxon>
    </lineage>
</organism>
<evidence type="ECO:0000259" key="18">
    <source>
        <dbReference type="PROSITE" id="PS50173"/>
    </source>
</evidence>
<dbReference type="GO" id="GO:0003887">
    <property type="term" value="F:DNA-directed DNA polymerase activity"/>
    <property type="evidence" value="ECO:0007669"/>
    <property type="project" value="InterPro"/>
</dbReference>
<dbReference type="FunFam" id="3.40.50.10190:FF:000011">
    <property type="entry name" value="DNA repair protein REV1"/>
    <property type="match status" value="1"/>
</dbReference>
<feature type="domain" description="UmuC" evidence="18">
    <location>
        <begin position="500"/>
        <end position="722"/>
    </location>
</feature>
<feature type="compositionally biased region" description="Polar residues" evidence="16">
    <location>
        <begin position="924"/>
        <end position="934"/>
    </location>
</feature>
<evidence type="ECO:0000256" key="9">
    <source>
        <dbReference type="ARBA" id="ARBA00022763"/>
    </source>
</evidence>
<dbReference type="Gene3D" id="1.10.150.20">
    <property type="entry name" value="5' to 3' exonuclease, C-terminal subdomain"/>
    <property type="match status" value="1"/>
</dbReference>
<evidence type="ECO:0000313" key="19">
    <source>
        <dbReference type="EMBL" id="PWN45393.1"/>
    </source>
</evidence>
<comment type="cofactor">
    <cofactor evidence="1">
        <name>Mg(2+)</name>
        <dbReference type="ChEBI" id="CHEBI:18420"/>
    </cofactor>
</comment>
<evidence type="ECO:0000256" key="6">
    <source>
        <dbReference type="ARBA" id="ARBA00022679"/>
    </source>
</evidence>
<dbReference type="Pfam" id="PF11799">
    <property type="entry name" value="IMS_C"/>
    <property type="match status" value="1"/>
</dbReference>
<keyword evidence="5" id="KW-0237">DNA synthesis</keyword>
<dbReference type="InterPro" id="IPR036420">
    <property type="entry name" value="BRCT_dom_sf"/>
</dbReference>
<dbReference type="EMBL" id="KZ819355">
    <property type="protein sequence ID" value="PWN45393.1"/>
    <property type="molecule type" value="Genomic_DNA"/>
</dbReference>
<dbReference type="InterPro" id="IPR043502">
    <property type="entry name" value="DNA/RNA_pol_sf"/>
</dbReference>
<evidence type="ECO:0000256" key="10">
    <source>
        <dbReference type="ARBA" id="ARBA00022842"/>
    </source>
</evidence>
<dbReference type="Pfam" id="PF21999">
    <property type="entry name" value="IMS_HHH_1"/>
    <property type="match status" value="1"/>
</dbReference>
<dbReference type="Gene3D" id="3.40.50.10190">
    <property type="entry name" value="BRCT domain"/>
    <property type="match status" value="1"/>
</dbReference>
<feature type="compositionally biased region" description="Polar residues" evidence="16">
    <location>
        <begin position="258"/>
        <end position="268"/>
    </location>
</feature>
<evidence type="ECO:0000256" key="12">
    <source>
        <dbReference type="ARBA" id="ARBA00023204"/>
    </source>
</evidence>
<evidence type="ECO:0000256" key="7">
    <source>
        <dbReference type="ARBA" id="ARBA00022695"/>
    </source>
</evidence>
<keyword evidence="7" id="KW-0548">Nucleotidyltransferase</keyword>
<dbReference type="PROSITE" id="PS50172">
    <property type="entry name" value="BRCT"/>
    <property type="match status" value="1"/>
</dbReference>
<dbReference type="Gene3D" id="6.10.250.1630">
    <property type="match status" value="1"/>
</dbReference>
<keyword evidence="11" id="KW-0238">DNA-binding</keyword>
<feature type="region of interest" description="Disordered" evidence="16">
    <location>
        <begin position="920"/>
        <end position="1015"/>
    </location>
</feature>
<dbReference type="InterPro" id="IPR017961">
    <property type="entry name" value="DNA_pol_Y-fam_little_finger"/>
</dbReference>
<evidence type="ECO:0000256" key="8">
    <source>
        <dbReference type="ARBA" id="ARBA00022723"/>
    </source>
</evidence>
<evidence type="ECO:0000313" key="20">
    <source>
        <dbReference type="Proteomes" id="UP000245783"/>
    </source>
</evidence>
<dbReference type="Proteomes" id="UP000245783">
    <property type="component" value="Unassembled WGS sequence"/>
</dbReference>
<feature type="region of interest" description="Disordered" evidence="16">
    <location>
        <begin position="226"/>
        <end position="399"/>
    </location>
</feature>
<dbReference type="GO" id="GO:0070987">
    <property type="term" value="P:error-free translesion synthesis"/>
    <property type="evidence" value="ECO:0007669"/>
    <property type="project" value="TreeGrafter"/>
</dbReference>
<name>A0A316WBV5_9BASI</name>
<protein>
    <recommendedName>
        <fullName evidence="4">DNA repair protein REV1</fullName>
    </recommendedName>
    <alternativeName>
        <fullName evidence="15">Reversionless protein 1</fullName>
    </alternativeName>
</protein>
<dbReference type="Gene3D" id="3.40.1170.60">
    <property type="match status" value="1"/>
</dbReference>
<dbReference type="STRING" id="1522189.A0A316WBV5"/>
<comment type="similarity">
    <text evidence="3">Belongs to the DNA polymerase type-Y family.</text>
</comment>
<dbReference type="CDD" id="cd01701">
    <property type="entry name" value="PolY_Rev1"/>
    <property type="match status" value="1"/>
</dbReference>
<dbReference type="GO" id="GO:0005634">
    <property type="term" value="C:nucleus"/>
    <property type="evidence" value="ECO:0007669"/>
    <property type="project" value="UniProtKB-SubCell"/>
</dbReference>
<feature type="compositionally biased region" description="Basic and acidic residues" evidence="16">
    <location>
        <begin position="49"/>
        <end position="63"/>
    </location>
</feature>
<dbReference type="InterPro" id="IPR031991">
    <property type="entry name" value="Rev1_C"/>
</dbReference>
<dbReference type="SUPFAM" id="SSF100879">
    <property type="entry name" value="Lesion bypass DNA polymerase (Y-family), little finger domain"/>
    <property type="match status" value="1"/>
</dbReference>
<dbReference type="InterPro" id="IPR053848">
    <property type="entry name" value="IMS_HHH_1"/>
</dbReference>
<evidence type="ECO:0000256" key="3">
    <source>
        <dbReference type="ARBA" id="ARBA00010945"/>
    </source>
</evidence>
<feature type="region of interest" description="Disordered" evidence="16">
    <location>
        <begin position="1048"/>
        <end position="1127"/>
    </location>
</feature>
<dbReference type="Pfam" id="PF16589">
    <property type="entry name" value="BRCT_2"/>
    <property type="match status" value="1"/>
</dbReference>
<dbReference type="GeneID" id="37034259"/>
<dbReference type="FunFam" id="3.30.1490.100:FF:000001">
    <property type="entry name" value="DNA repair protein REV1"/>
    <property type="match status" value="1"/>
</dbReference>
<dbReference type="SUPFAM" id="SSF56672">
    <property type="entry name" value="DNA/RNA polymerases"/>
    <property type="match status" value="1"/>
</dbReference>
<dbReference type="InterPro" id="IPR025527">
    <property type="entry name" value="HUWE1/Rev1_UBM"/>
</dbReference>
<evidence type="ECO:0000256" key="13">
    <source>
        <dbReference type="ARBA" id="ARBA00023242"/>
    </source>
</evidence>
<dbReference type="SUPFAM" id="SSF52113">
    <property type="entry name" value="BRCT domain"/>
    <property type="match status" value="1"/>
</dbReference>
<dbReference type="Gene3D" id="6.10.250.1490">
    <property type="match status" value="1"/>
</dbReference>
<dbReference type="Pfam" id="PF14377">
    <property type="entry name" value="UBM"/>
    <property type="match status" value="3"/>
</dbReference>
<dbReference type="PROSITE" id="PS50173">
    <property type="entry name" value="UMUC"/>
    <property type="match status" value="1"/>
</dbReference>
<comment type="function">
    <text evidence="14">Deoxycytidyl transferase involved in DNA repair. Transfers a dCMP residue from dCTP to the 3'-end of a DNA primer in a template-dependent reaction. May assist in the first step in the bypass of abasic lesions by the insertion of a nucleotide opposite the lesion. Required for normal induction of mutations by physical and chemical agents. Involved in mitochondrial DNA mutagenesis.</text>
</comment>
<evidence type="ECO:0000256" key="1">
    <source>
        <dbReference type="ARBA" id="ARBA00001946"/>
    </source>
</evidence>
<keyword evidence="20" id="KW-1185">Reference proteome</keyword>
<feature type="compositionally biased region" description="Polar residues" evidence="16">
    <location>
        <begin position="331"/>
        <end position="353"/>
    </location>
</feature>
<keyword evidence="10" id="KW-0460">Magnesium</keyword>
<keyword evidence="13" id="KW-0539">Nucleus</keyword>
<feature type="compositionally biased region" description="Polar residues" evidence="16">
    <location>
        <begin position="1052"/>
        <end position="1063"/>
    </location>
</feature>
<dbReference type="PANTHER" id="PTHR45990:SF1">
    <property type="entry name" value="DNA REPAIR PROTEIN REV1"/>
    <property type="match status" value="1"/>
</dbReference>
<dbReference type="GO" id="GO:0046872">
    <property type="term" value="F:metal ion binding"/>
    <property type="evidence" value="ECO:0007669"/>
    <property type="project" value="UniProtKB-KW"/>
</dbReference>
<evidence type="ECO:0000256" key="15">
    <source>
        <dbReference type="ARBA" id="ARBA00081902"/>
    </source>
</evidence>
<proteinExistence type="inferred from homology"/>
<evidence type="ECO:0000256" key="16">
    <source>
        <dbReference type="SAM" id="MobiDB-lite"/>
    </source>
</evidence>
<keyword evidence="12" id="KW-0234">DNA repair</keyword>
<accession>A0A316WBV5</accession>
<dbReference type="OrthoDB" id="427711at2759"/>
<dbReference type="RefSeq" id="XP_025372553.1">
    <property type="nucleotide sequence ID" value="XM_025512389.1"/>
</dbReference>
<dbReference type="GO" id="GO:0042276">
    <property type="term" value="P:error-prone translesion synthesis"/>
    <property type="evidence" value="ECO:0007669"/>
    <property type="project" value="TreeGrafter"/>
</dbReference>
<evidence type="ECO:0000256" key="2">
    <source>
        <dbReference type="ARBA" id="ARBA00004123"/>
    </source>
</evidence>
<dbReference type="FunCoup" id="A0A316WBV5">
    <property type="interactions" value="322"/>
</dbReference>
<keyword evidence="9" id="KW-0227">DNA damage</keyword>
<feature type="region of interest" description="Disordered" evidence="16">
    <location>
        <begin position="1"/>
        <end position="73"/>
    </location>
</feature>
<gene>
    <name evidence="19" type="ORF">IE81DRAFT_309041</name>
</gene>
<dbReference type="Gene3D" id="1.20.58.1280">
    <property type="entry name" value="DNA repair protein Rev1, C-terminal domain"/>
    <property type="match status" value="1"/>
</dbReference>
<keyword evidence="6" id="KW-0808">Transferase</keyword>
<dbReference type="PANTHER" id="PTHR45990">
    <property type="entry name" value="DNA REPAIR PROTEIN REV1"/>
    <property type="match status" value="1"/>
</dbReference>
<evidence type="ECO:0000256" key="11">
    <source>
        <dbReference type="ARBA" id="ARBA00023125"/>
    </source>
</evidence>
<dbReference type="GO" id="GO:0003684">
    <property type="term" value="F:damaged DNA binding"/>
    <property type="evidence" value="ECO:0007669"/>
    <property type="project" value="InterPro"/>
</dbReference>
<evidence type="ECO:0000256" key="14">
    <source>
        <dbReference type="ARBA" id="ARBA00058985"/>
    </source>
</evidence>